<organism evidence="2 3">
    <name type="scientific">Pseudomonas fluorescens</name>
    <dbReference type="NCBI Taxonomy" id="294"/>
    <lineage>
        <taxon>Bacteria</taxon>
        <taxon>Pseudomonadati</taxon>
        <taxon>Pseudomonadota</taxon>
        <taxon>Gammaproteobacteria</taxon>
        <taxon>Pseudomonadales</taxon>
        <taxon>Pseudomonadaceae</taxon>
        <taxon>Pseudomonas</taxon>
    </lineage>
</organism>
<dbReference type="Proteomes" id="UP000326953">
    <property type="component" value="Unassembled WGS sequence"/>
</dbReference>
<evidence type="ECO:0000313" key="2">
    <source>
        <dbReference type="EMBL" id="VVN21366.1"/>
    </source>
</evidence>
<dbReference type="OrthoDB" id="6578842at2"/>
<reference evidence="2 3" key="1">
    <citation type="submission" date="2019-09" db="EMBL/GenBank/DDBJ databases">
        <authorList>
            <person name="Chandra G."/>
            <person name="Truman W A."/>
        </authorList>
    </citation>
    <scope>NUCLEOTIDE SEQUENCE [LARGE SCALE GENOMIC DNA]</scope>
    <source>
        <strain evidence="2">PS662</strain>
    </source>
</reference>
<accession>A0A5E6VYU7</accession>
<dbReference type="AlphaFoldDB" id="A0A5E6VYU7"/>
<gene>
    <name evidence="2" type="ORF">PS662_04385</name>
</gene>
<dbReference type="EMBL" id="CABVHK010000015">
    <property type="protein sequence ID" value="VVN21366.1"/>
    <property type="molecule type" value="Genomic_DNA"/>
</dbReference>
<dbReference type="RefSeq" id="WP_150712727.1">
    <property type="nucleotide sequence ID" value="NZ_CABVHK010000015.1"/>
</dbReference>
<proteinExistence type="predicted"/>
<name>A0A5E6VYU7_PSEFL</name>
<sequence>MTFILQKKELLDAISTRWIEPVAGLRIKVASAAKEGYKNDFRVIMRHVQALSGQHGIGTEGFSVLKMGDLPPLDSDKLFVELACKHLVIEWEGVAEFDDPDKPAPYTPERGVLLMEQLPEIYFVVMQAAQAIAMRQKEQAAETLGKPSKPTGGRSNGRASRTTAKEKSASA</sequence>
<protein>
    <submittedName>
        <fullName evidence="2">Uncharacterized protein</fullName>
    </submittedName>
</protein>
<feature type="region of interest" description="Disordered" evidence="1">
    <location>
        <begin position="136"/>
        <end position="171"/>
    </location>
</feature>
<evidence type="ECO:0000313" key="3">
    <source>
        <dbReference type="Proteomes" id="UP000326953"/>
    </source>
</evidence>
<evidence type="ECO:0000256" key="1">
    <source>
        <dbReference type="SAM" id="MobiDB-lite"/>
    </source>
</evidence>